<gene>
    <name evidence="7" type="ORF">KME07_09345</name>
</gene>
<dbReference type="GO" id="GO:0003677">
    <property type="term" value="F:DNA binding"/>
    <property type="evidence" value="ECO:0007669"/>
    <property type="project" value="UniProtKB-KW"/>
</dbReference>
<dbReference type="InterPro" id="IPR025296">
    <property type="entry name" value="DUF4158"/>
</dbReference>
<evidence type="ECO:0000256" key="4">
    <source>
        <dbReference type="ARBA" id="ARBA00023172"/>
    </source>
</evidence>
<feature type="domain" description="DUF4158" evidence="6">
    <location>
        <begin position="5"/>
        <end position="170"/>
    </location>
</feature>
<evidence type="ECO:0000256" key="1">
    <source>
        <dbReference type="ARBA" id="ARBA00009402"/>
    </source>
</evidence>
<dbReference type="InterPro" id="IPR047653">
    <property type="entry name" value="Tn3-like_transpos"/>
</dbReference>
<dbReference type="GO" id="GO:0004803">
    <property type="term" value="F:transposase activity"/>
    <property type="evidence" value="ECO:0007669"/>
    <property type="project" value="InterPro"/>
</dbReference>
<dbReference type="EMBL" id="JAHHHV010000053">
    <property type="protein sequence ID" value="MBW4465629.1"/>
    <property type="molecule type" value="Genomic_DNA"/>
</dbReference>
<keyword evidence="4" id="KW-0233">DNA recombination</keyword>
<reference evidence="7" key="2">
    <citation type="journal article" date="2022" name="Microbiol. Resour. Announc.">
        <title>Metagenome Sequencing to Explore Phylogenomics of Terrestrial Cyanobacteria.</title>
        <authorList>
            <person name="Ward R.D."/>
            <person name="Stajich J.E."/>
            <person name="Johansen J.R."/>
            <person name="Huntemann M."/>
            <person name="Clum A."/>
            <person name="Foster B."/>
            <person name="Foster B."/>
            <person name="Roux S."/>
            <person name="Palaniappan K."/>
            <person name="Varghese N."/>
            <person name="Mukherjee S."/>
            <person name="Reddy T.B.K."/>
            <person name="Daum C."/>
            <person name="Copeland A."/>
            <person name="Chen I.A."/>
            <person name="Ivanova N.N."/>
            <person name="Kyrpides N.C."/>
            <person name="Shapiro N."/>
            <person name="Eloe-Fadrosh E.A."/>
            <person name="Pietrasiak N."/>
        </authorList>
    </citation>
    <scope>NUCLEOTIDE SEQUENCE</scope>
    <source>
        <strain evidence="7">GSE-TBD4-15B</strain>
    </source>
</reference>
<dbReference type="InterPro" id="IPR002513">
    <property type="entry name" value="Tn3_Tnp_DDE_dom"/>
</dbReference>
<keyword evidence="3" id="KW-0238">DNA-binding</keyword>
<comment type="similarity">
    <text evidence="1">Belongs to the transposase 7 family.</text>
</comment>
<evidence type="ECO:0000313" key="7">
    <source>
        <dbReference type="EMBL" id="MBW4465629.1"/>
    </source>
</evidence>
<evidence type="ECO:0000256" key="2">
    <source>
        <dbReference type="ARBA" id="ARBA00022578"/>
    </source>
</evidence>
<sequence length="988" mass="112467">MPANFLSRSQRHALTHFPALVSETDLLRYFKLSKRDLEQLAPLRGSHNRFGFALGLCSIRYLGFCPDDLLSAPQPVIQYLAHQLQLDPAGLNRYGHRPQTARRHRQAAEQYLGFLPCSQTSLAQLQAWLLNRALEHDKPTLLLELAIQKLYQDKIIRPGISTLERLVGQVRAQAMQLTFELIQPLLSPLHCQFLDQLLVVDESLAMTPLSWLRRPATMNSPQAILKTLRKLQILNQQGVAAWNLARLNPNRIKFLAQLGKRASAQALQRTAIPKRYSVLVAFVFHLRAEIIDEAIDLFIRCLADTYARARRDRESAHIQAEVALNEKVRLLQELGAVLLDLAIPDDQVRSAIFERVPQPLLEAAVHDCGRLIRPHPDHYLDFFVTRYSYLRQFIPAFLDTLQFHSVREPHPLLEALLILRALDAQGKRQIPSDAPTHCLPQSWKPFLLDEQQQIRRRYYELGILWQLRLSLRSGAVWLEGSRRYAPPNTYLIPPALWPSLRSEFTQLLQCPTQPQPRLKQLAADFQAHLLRLNDSLDDNDLLRLEQDRLVISPLPAQELPDSVAQLQLRLGQCLPKVDLTDLLIEVDLATHFSHCLTHAGGDPERSHETTVYLYAAIIAQACNLGVHAMAQSADLSYDRLLWHTHWFLREDTLQPAIDAIVNYQAQLPLAKLWGGGTLSSSDGQRFPVAVKNQQAAALPKYFGYGKGVTFYTWTSDQFSQFAHKVIPSTIRDATYVLDGILDNHTELNILEHSTDTAGYTEIIFALFDLLGLQFSPRIRDLASQQLFHLGKVPFPQLKSLFADKIDQAIIIAHWDDLLQIAASLKFGWVSASLLVSKLQNLPQHDPIYRALQQYGRLVKSIFILRYLNFPQQRCLIHAQLNKGESLHALRQFLLFARQARLHHPFPDDLANQAACLTLLTNAVVSWNTVYLQKCLDSLDPQPTADLIAHPDAPYLSPARFLHINPYGKFRFDLPNHSHHLGFRPLNIP</sequence>
<dbReference type="AlphaFoldDB" id="A0A951U4D1"/>
<accession>A0A951U4D1</accession>
<evidence type="ECO:0000256" key="3">
    <source>
        <dbReference type="ARBA" id="ARBA00023125"/>
    </source>
</evidence>
<evidence type="ECO:0000313" key="8">
    <source>
        <dbReference type="Proteomes" id="UP000707356"/>
    </source>
</evidence>
<feature type="domain" description="Tn3 transposase DDE" evidence="5">
    <location>
        <begin position="581"/>
        <end position="969"/>
    </location>
</feature>
<protein>
    <submittedName>
        <fullName evidence="7">Tn3 family transposase</fullName>
    </submittedName>
</protein>
<keyword evidence="2" id="KW-0815">Transposition</keyword>
<evidence type="ECO:0000259" key="6">
    <source>
        <dbReference type="Pfam" id="PF13700"/>
    </source>
</evidence>
<dbReference type="NCBIfam" id="NF033527">
    <property type="entry name" value="transpos_Tn3"/>
    <property type="match status" value="1"/>
</dbReference>
<evidence type="ECO:0000259" key="5">
    <source>
        <dbReference type="Pfam" id="PF01526"/>
    </source>
</evidence>
<proteinExistence type="inferred from homology"/>
<name>A0A951U4D1_9CYAN</name>
<organism evidence="7 8">
    <name type="scientific">Pegethrix bostrychoides GSE-TBD4-15B</name>
    <dbReference type="NCBI Taxonomy" id="2839662"/>
    <lineage>
        <taxon>Bacteria</taxon>
        <taxon>Bacillati</taxon>
        <taxon>Cyanobacteriota</taxon>
        <taxon>Cyanophyceae</taxon>
        <taxon>Oculatellales</taxon>
        <taxon>Oculatellaceae</taxon>
        <taxon>Pegethrix</taxon>
    </lineage>
</organism>
<reference evidence="7" key="1">
    <citation type="submission" date="2021-05" db="EMBL/GenBank/DDBJ databases">
        <authorList>
            <person name="Pietrasiak N."/>
            <person name="Ward R."/>
            <person name="Stajich J.E."/>
            <person name="Kurbessoian T."/>
        </authorList>
    </citation>
    <scope>NUCLEOTIDE SEQUENCE</scope>
    <source>
        <strain evidence="7">GSE-TBD4-15B</strain>
    </source>
</reference>
<dbReference type="GO" id="GO:0006313">
    <property type="term" value="P:DNA transposition"/>
    <property type="evidence" value="ECO:0007669"/>
    <property type="project" value="InterPro"/>
</dbReference>
<comment type="caution">
    <text evidence="7">The sequence shown here is derived from an EMBL/GenBank/DDBJ whole genome shotgun (WGS) entry which is preliminary data.</text>
</comment>
<dbReference type="Pfam" id="PF01526">
    <property type="entry name" value="DDE_Tnp_Tn3"/>
    <property type="match status" value="1"/>
</dbReference>
<dbReference type="Proteomes" id="UP000707356">
    <property type="component" value="Unassembled WGS sequence"/>
</dbReference>
<dbReference type="Pfam" id="PF13700">
    <property type="entry name" value="DUF4158"/>
    <property type="match status" value="1"/>
</dbReference>